<feature type="non-terminal residue" evidence="4">
    <location>
        <position position="451"/>
    </location>
</feature>
<dbReference type="InterPro" id="IPR029787">
    <property type="entry name" value="Nucleotide_cyclase"/>
</dbReference>
<dbReference type="PROSITE" id="PS50125">
    <property type="entry name" value="GUANYLATE_CYCLASE_2"/>
    <property type="match status" value="1"/>
</dbReference>
<feature type="compositionally biased region" description="Low complexity" evidence="1">
    <location>
        <begin position="440"/>
        <end position="451"/>
    </location>
</feature>
<gene>
    <name evidence="4" type="ORF">QWZ18_30590</name>
</gene>
<name>A0ABT8AZM8_9HYPH</name>
<dbReference type="Proteomes" id="UP001244297">
    <property type="component" value="Unassembled WGS sequence"/>
</dbReference>
<feature type="transmembrane region" description="Helical" evidence="2">
    <location>
        <begin position="37"/>
        <end position="55"/>
    </location>
</feature>
<dbReference type="InterPro" id="IPR001054">
    <property type="entry name" value="A/G_cyclase"/>
</dbReference>
<feature type="transmembrane region" description="Helical" evidence="2">
    <location>
        <begin position="92"/>
        <end position="109"/>
    </location>
</feature>
<dbReference type="EMBL" id="JAUFPT010000119">
    <property type="protein sequence ID" value="MDN3574931.1"/>
    <property type="molecule type" value="Genomic_DNA"/>
</dbReference>
<keyword evidence="2" id="KW-1133">Transmembrane helix</keyword>
<dbReference type="RefSeq" id="WP_290356707.1">
    <property type="nucleotide sequence ID" value="NZ_JAUFPT010000119.1"/>
</dbReference>
<feature type="domain" description="Guanylate cyclase" evidence="3">
    <location>
        <begin position="248"/>
        <end position="379"/>
    </location>
</feature>
<feature type="transmembrane region" description="Helical" evidence="2">
    <location>
        <begin position="147"/>
        <end position="167"/>
    </location>
</feature>
<feature type="region of interest" description="Disordered" evidence="1">
    <location>
        <begin position="429"/>
        <end position="451"/>
    </location>
</feature>
<evidence type="ECO:0000313" key="5">
    <source>
        <dbReference type="Proteomes" id="UP001244297"/>
    </source>
</evidence>
<comment type="caution">
    <text evidence="4">The sequence shown here is derived from an EMBL/GenBank/DDBJ whole genome shotgun (WGS) entry which is preliminary data.</text>
</comment>
<dbReference type="GO" id="GO:0016829">
    <property type="term" value="F:lyase activity"/>
    <property type="evidence" value="ECO:0007669"/>
    <property type="project" value="UniProtKB-KW"/>
</dbReference>
<evidence type="ECO:0000256" key="1">
    <source>
        <dbReference type="SAM" id="MobiDB-lite"/>
    </source>
</evidence>
<keyword evidence="5" id="KW-1185">Reference proteome</keyword>
<dbReference type="SMART" id="SM00044">
    <property type="entry name" value="CYCc"/>
    <property type="match status" value="1"/>
</dbReference>
<evidence type="ECO:0000313" key="4">
    <source>
        <dbReference type="EMBL" id="MDN3574931.1"/>
    </source>
</evidence>
<evidence type="ECO:0000256" key="2">
    <source>
        <dbReference type="SAM" id="Phobius"/>
    </source>
</evidence>
<dbReference type="Gene3D" id="3.30.70.1230">
    <property type="entry name" value="Nucleotide cyclase"/>
    <property type="match status" value="1"/>
</dbReference>
<keyword evidence="2" id="KW-0812">Transmembrane</keyword>
<keyword evidence="2" id="KW-0472">Membrane</keyword>
<dbReference type="SUPFAM" id="SSF55073">
    <property type="entry name" value="Nucleotide cyclase"/>
    <property type="match status" value="1"/>
</dbReference>
<dbReference type="PANTHER" id="PTHR43081">
    <property type="entry name" value="ADENYLATE CYCLASE, TERMINAL-DIFFERENTIATION SPECIFIC-RELATED"/>
    <property type="match status" value="1"/>
</dbReference>
<protein>
    <submittedName>
        <fullName evidence="4">Adenylate/guanylate cyclase domain-containing protein</fullName>
        <ecNumber evidence="4">4.6.1.-</ecNumber>
    </submittedName>
</protein>
<proteinExistence type="predicted"/>
<dbReference type="Pfam" id="PF00211">
    <property type="entry name" value="Guanylate_cyc"/>
    <property type="match status" value="1"/>
</dbReference>
<dbReference type="InterPro" id="IPR050697">
    <property type="entry name" value="Adenylyl/Guanylyl_Cyclase_3/4"/>
</dbReference>
<keyword evidence="4" id="KW-0456">Lyase</keyword>
<reference evidence="5" key="1">
    <citation type="journal article" date="2019" name="Int. J. Syst. Evol. Microbiol.">
        <title>The Global Catalogue of Microorganisms (GCM) 10K type strain sequencing project: providing services to taxonomists for standard genome sequencing and annotation.</title>
        <authorList>
            <consortium name="The Broad Institute Genomics Platform"/>
            <consortium name="The Broad Institute Genome Sequencing Center for Infectious Disease"/>
            <person name="Wu L."/>
            <person name="Ma J."/>
        </authorList>
    </citation>
    <scope>NUCLEOTIDE SEQUENCE [LARGE SCALE GENOMIC DNA]</scope>
    <source>
        <strain evidence="5">CECT 7806</strain>
    </source>
</reference>
<feature type="transmembrane region" description="Helical" evidence="2">
    <location>
        <begin position="115"/>
        <end position="135"/>
    </location>
</feature>
<feature type="transmembrane region" description="Helical" evidence="2">
    <location>
        <begin position="179"/>
        <end position="196"/>
    </location>
</feature>
<dbReference type="PANTHER" id="PTHR43081:SF1">
    <property type="entry name" value="ADENYLATE CYCLASE, TERMINAL-DIFFERENTIATION SPECIFIC"/>
    <property type="match status" value="1"/>
</dbReference>
<organism evidence="4 5">
    <name type="scientific">Methylobacterium longum</name>
    <dbReference type="NCBI Taxonomy" id="767694"/>
    <lineage>
        <taxon>Bacteria</taxon>
        <taxon>Pseudomonadati</taxon>
        <taxon>Pseudomonadota</taxon>
        <taxon>Alphaproteobacteria</taxon>
        <taxon>Hyphomicrobiales</taxon>
        <taxon>Methylobacteriaceae</taxon>
        <taxon>Methylobacterium</taxon>
    </lineage>
</organism>
<accession>A0ABT8AZM8</accession>
<feature type="transmembrane region" description="Helical" evidence="2">
    <location>
        <begin position="61"/>
        <end position="80"/>
    </location>
</feature>
<dbReference type="EC" id="4.6.1.-" evidence="4"/>
<sequence length="451" mass="47081">MPSALLPAWAPAEGRADPGSDDEAVLRAMQAGGGLRLLGLRVVIVLVLLMAAQAYDGSLHALSHWLILGLYGLGTVWFGLRERGGGPRANAYSWAGTLLNAGLAVYVIIEHMLAGGGAGLGADAVSRLPAFLLLLQTGLSMRVAQTLLFCGLVTVCWSAASLFGLFYPELFPSPDTFPTAQMTGLATFVAAGLLVVDGTTRLRAAVARALRMEHERTQLARFVPDTVALDLAGEDGDSGLGIHRRHACLMILDIRGFSRLSREHPPEAMVAALLAVRAAAQAAVSEQGGLVDKYIGDAVLVQFVIGRPDAQARAALACALSIRQRMAALNAARAREGLFTVRVVVALHAGDLLVGVFDDGVRAEYTVLGPAMNALSRIEAQAKAAEIEVAASGDFLDLFGGTLPAGIRAAPVPQAALPGSLTLFAVAAERPPSRPPPPARACRAGPDIPHL</sequence>
<evidence type="ECO:0000259" key="3">
    <source>
        <dbReference type="PROSITE" id="PS50125"/>
    </source>
</evidence>
<dbReference type="CDD" id="cd07302">
    <property type="entry name" value="CHD"/>
    <property type="match status" value="1"/>
</dbReference>